<keyword evidence="4" id="KW-0677">Repeat</keyword>
<dbReference type="EMBL" id="CYKH01000193">
    <property type="protein sequence ID" value="CUE77923.1"/>
    <property type="molecule type" value="Genomic_DNA"/>
</dbReference>
<keyword evidence="5" id="KW-0863">Zinc-finger</keyword>
<evidence type="ECO:0000256" key="3">
    <source>
        <dbReference type="ARBA" id="ARBA00022723"/>
    </source>
</evidence>
<evidence type="ECO:0000313" key="12">
    <source>
        <dbReference type="Proteomes" id="UP000051952"/>
    </source>
</evidence>
<evidence type="ECO:0000256" key="5">
    <source>
        <dbReference type="ARBA" id="ARBA00022771"/>
    </source>
</evidence>
<dbReference type="PANTHER" id="PTHR12360">
    <property type="entry name" value="NUCLEAR TRANSCRIPTION FACTOR, X-BOX BINDING 1 NFX1"/>
    <property type="match status" value="1"/>
</dbReference>
<evidence type="ECO:0000256" key="1">
    <source>
        <dbReference type="ARBA" id="ARBA00004123"/>
    </source>
</evidence>
<proteinExistence type="inferred from homology"/>
<comment type="subcellular location">
    <subcellularLocation>
        <location evidence="1">Nucleus</location>
    </subcellularLocation>
</comment>
<feature type="domain" description="NF-X1-type" evidence="10">
    <location>
        <begin position="164"/>
        <end position="182"/>
    </location>
</feature>
<dbReference type="CDD" id="cd06008">
    <property type="entry name" value="NF-X1-zinc-finger"/>
    <property type="match status" value="3"/>
</dbReference>
<dbReference type="GO" id="GO:0008270">
    <property type="term" value="F:zinc ion binding"/>
    <property type="evidence" value="ECO:0007669"/>
    <property type="project" value="UniProtKB-KW"/>
</dbReference>
<gene>
    <name evidence="11" type="ORF">BSAL_03560</name>
</gene>
<dbReference type="InterPro" id="IPR000967">
    <property type="entry name" value="Znf_NFX1"/>
</dbReference>
<evidence type="ECO:0000256" key="7">
    <source>
        <dbReference type="ARBA" id="ARBA00023015"/>
    </source>
</evidence>
<dbReference type="Pfam" id="PF01422">
    <property type="entry name" value="zf-NF-X1"/>
    <property type="match status" value="7"/>
</dbReference>
<feature type="domain" description="NF-X1-type" evidence="10">
    <location>
        <begin position="339"/>
        <end position="358"/>
    </location>
</feature>
<evidence type="ECO:0000256" key="9">
    <source>
        <dbReference type="ARBA" id="ARBA00023242"/>
    </source>
</evidence>
<keyword evidence="7" id="KW-0805">Transcription regulation</keyword>
<evidence type="ECO:0000313" key="11">
    <source>
        <dbReference type="EMBL" id="CUE77923.1"/>
    </source>
</evidence>
<dbReference type="GO" id="GO:0005634">
    <property type="term" value="C:nucleus"/>
    <property type="evidence" value="ECO:0007669"/>
    <property type="project" value="UniProtKB-SubCell"/>
</dbReference>
<feature type="domain" description="NF-X1-type" evidence="10">
    <location>
        <begin position="558"/>
        <end position="577"/>
    </location>
</feature>
<keyword evidence="3" id="KW-0479">Metal-binding</keyword>
<dbReference type="InterPro" id="IPR034078">
    <property type="entry name" value="NFX1_fam"/>
</dbReference>
<feature type="domain" description="NF-X1-type" evidence="10">
    <location>
        <begin position="445"/>
        <end position="464"/>
    </location>
</feature>
<keyword evidence="12" id="KW-1185">Reference proteome</keyword>
<dbReference type="OMA" id="VICEPSC"/>
<keyword evidence="6" id="KW-0862">Zinc</keyword>
<feature type="domain" description="NF-X1-type" evidence="10">
    <location>
        <begin position="272"/>
        <end position="291"/>
    </location>
</feature>
<dbReference type="Proteomes" id="UP000051952">
    <property type="component" value="Unassembled WGS sequence"/>
</dbReference>
<evidence type="ECO:0000256" key="6">
    <source>
        <dbReference type="ARBA" id="ARBA00022833"/>
    </source>
</evidence>
<protein>
    <submittedName>
        <fullName evidence="11">Zinc finger protein, putative</fullName>
    </submittedName>
</protein>
<evidence type="ECO:0000256" key="8">
    <source>
        <dbReference type="ARBA" id="ARBA00023163"/>
    </source>
</evidence>
<feature type="domain" description="NF-X1-type" evidence="10">
    <location>
        <begin position="502"/>
        <end position="521"/>
    </location>
</feature>
<feature type="domain" description="NF-X1-type" evidence="10">
    <location>
        <begin position="218"/>
        <end position="237"/>
    </location>
</feature>
<accession>A0A0S4INQ1</accession>
<organism evidence="11 12">
    <name type="scientific">Bodo saltans</name>
    <name type="common">Flagellated protozoan</name>
    <dbReference type="NCBI Taxonomy" id="75058"/>
    <lineage>
        <taxon>Eukaryota</taxon>
        <taxon>Discoba</taxon>
        <taxon>Euglenozoa</taxon>
        <taxon>Kinetoplastea</taxon>
        <taxon>Metakinetoplastina</taxon>
        <taxon>Eubodonida</taxon>
        <taxon>Bodonidae</taxon>
        <taxon>Bodo</taxon>
    </lineage>
</organism>
<dbReference type="SUPFAM" id="SSF57850">
    <property type="entry name" value="RING/U-box"/>
    <property type="match status" value="1"/>
</dbReference>
<comment type="similarity">
    <text evidence="2">Belongs to the NFX1 family.</text>
</comment>
<evidence type="ECO:0000256" key="2">
    <source>
        <dbReference type="ARBA" id="ARBA00007269"/>
    </source>
</evidence>
<sequence>MNFIARFTTLHFDFLFSLVRRVARSNMATEAVPELVRSITEKLQQGTYECVVCTESVGLRDRLWSCPTCFGVFHLPCIVYWSKSQADQNRIEAQSQGGSGAAAASASSLAESFRCPLCQSRCPTNSTAMYKCYCGQRTNPEADPMLVLGSCGLQCSKRRADAQCPHACAMQCHPGPCPPCSYQRTQECFCGAEEQTVGCSSGIEGFECGNTCGKELNCGRHYCESPCHRGPCKPCAEITTVSCHCGGSSVERLCERDLSYSCHKPCTKKRDCGQHDCELPCHDGACSICLRLPARQSSCPCGQTPLWKVYYERPDLQPRGSCTDPIPTCSNICSIPLACGEHLCNSVCHDSACLPCSEEVPVRCQCGSSSKKVLCFAQYTPAKEWKRACTALGLNERQIGTSEFPIRCQKKCKKQLSCGKHMCEEVCCGNEDHTCMKVCHKKAPCGIHECGRLCHRGPCPPCHNTSYDRLFCRCRRTFLEPPVPCGTLPPNCLHPCVVPRACGHPANHNCHFDGECTQCVVPVQKHCGSHNNKMPFLQPCSLLAISCGRRCGNVSRCCGHECDKVCHIGPCEHKCSQSFPELGAPGVTTTKKMLPNVWTRR</sequence>
<dbReference type="GO" id="GO:0000977">
    <property type="term" value="F:RNA polymerase II transcription regulatory region sequence-specific DNA binding"/>
    <property type="evidence" value="ECO:0007669"/>
    <property type="project" value="TreeGrafter"/>
</dbReference>
<dbReference type="PANTHER" id="PTHR12360:SF12">
    <property type="entry name" value="TRANSCRIPTIONAL REPRESSOR NF-X1"/>
    <property type="match status" value="1"/>
</dbReference>
<keyword evidence="9" id="KW-0539">Nucleus</keyword>
<dbReference type="SMART" id="SM00438">
    <property type="entry name" value="ZnF_NFX"/>
    <property type="match status" value="8"/>
</dbReference>
<reference evidence="12" key="1">
    <citation type="submission" date="2015-09" db="EMBL/GenBank/DDBJ databases">
        <authorList>
            <consortium name="Pathogen Informatics"/>
        </authorList>
    </citation>
    <scope>NUCLEOTIDE SEQUENCE [LARGE SCALE GENOMIC DNA]</scope>
    <source>
        <strain evidence="12">Lake Konstanz</strain>
    </source>
</reference>
<feature type="domain" description="NF-X1-type" evidence="10">
    <location>
        <begin position="418"/>
        <end position="437"/>
    </location>
</feature>
<name>A0A0S4INQ1_BODSA</name>
<evidence type="ECO:0000256" key="4">
    <source>
        <dbReference type="ARBA" id="ARBA00022737"/>
    </source>
</evidence>
<dbReference type="GO" id="GO:0000981">
    <property type="term" value="F:DNA-binding transcription factor activity, RNA polymerase II-specific"/>
    <property type="evidence" value="ECO:0007669"/>
    <property type="project" value="TreeGrafter"/>
</dbReference>
<dbReference type="AlphaFoldDB" id="A0A0S4INQ1"/>
<keyword evidence="8" id="KW-0804">Transcription</keyword>
<evidence type="ECO:0000259" key="10">
    <source>
        <dbReference type="SMART" id="SM00438"/>
    </source>
</evidence>
<dbReference type="VEuPathDB" id="TriTrypDB:BSAL_03560"/>
<dbReference type="OrthoDB" id="6512771at2759"/>